<dbReference type="Pfam" id="PF00440">
    <property type="entry name" value="TetR_N"/>
    <property type="match status" value="1"/>
</dbReference>
<comment type="caution">
    <text evidence="4">The sequence shown here is derived from an EMBL/GenBank/DDBJ whole genome shotgun (WGS) entry which is preliminary data.</text>
</comment>
<dbReference type="InterPro" id="IPR036271">
    <property type="entry name" value="Tet_transcr_reg_TetR-rel_C_sf"/>
</dbReference>
<dbReference type="PRINTS" id="PR00455">
    <property type="entry name" value="HTHTETR"/>
</dbReference>
<dbReference type="GO" id="GO:0000976">
    <property type="term" value="F:transcription cis-regulatory region binding"/>
    <property type="evidence" value="ECO:0007669"/>
    <property type="project" value="TreeGrafter"/>
</dbReference>
<dbReference type="PROSITE" id="PS50977">
    <property type="entry name" value="HTH_TETR_2"/>
    <property type="match status" value="1"/>
</dbReference>
<dbReference type="Pfam" id="PF17920">
    <property type="entry name" value="TetR_C_16"/>
    <property type="match status" value="1"/>
</dbReference>
<protein>
    <submittedName>
        <fullName evidence="4">TetR family transcriptional regulator</fullName>
    </submittedName>
</protein>
<dbReference type="RefSeq" id="WP_189896944.1">
    <property type="nucleotide sequence ID" value="NZ_BNBC01000003.1"/>
</dbReference>
<dbReference type="GO" id="GO:0003700">
    <property type="term" value="F:DNA-binding transcription factor activity"/>
    <property type="evidence" value="ECO:0007669"/>
    <property type="project" value="TreeGrafter"/>
</dbReference>
<dbReference type="InterPro" id="IPR001647">
    <property type="entry name" value="HTH_TetR"/>
</dbReference>
<evidence type="ECO:0000259" key="3">
    <source>
        <dbReference type="PROSITE" id="PS50977"/>
    </source>
</evidence>
<feature type="DNA-binding region" description="H-T-H motif" evidence="2">
    <location>
        <begin position="36"/>
        <end position="55"/>
    </location>
</feature>
<evidence type="ECO:0000256" key="2">
    <source>
        <dbReference type="PROSITE-ProRule" id="PRU00335"/>
    </source>
</evidence>
<dbReference type="SUPFAM" id="SSF48498">
    <property type="entry name" value="Tetracyclin repressor-like, C-terminal domain"/>
    <property type="match status" value="1"/>
</dbReference>
<keyword evidence="5" id="KW-1185">Reference proteome</keyword>
<dbReference type="PANTHER" id="PTHR30055">
    <property type="entry name" value="HTH-TYPE TRANSCRIPTIONAL REGULATOR RUTR"/>
    <property type="match status" value="1"/>
</dbReference>
<dbReference type="InterPro" id="IPR050109">
    <property type="entry name" value="HTH-type_TetR-like_transc_reg"/>
</dbReference>
<keyword evidence="1 2" id="KW-0238">DNA-binding</keyword>
<dbReference type="InterPro" id="IPR041678">
    <property type="entry name" value="TetR_C_16"/>
</dbReference>
<dbReference type="AlphaFoldDB" id="A0A918ZLK2"/>
<evidence type="ECO:0000313" key="4">
    <source>
        <dbReference type="EMBL" id="GHE59590.1"/>
    </source>
</evidence>
<dbReference type="SUPFAM" id="SSF46689">
    <property type="entry name" value="Homeodomain-like"/>
    <property type="match status" value="1"/>
</dbReference>
<reference evidence="4" key="1">
    <citation type="journal article" date="2014" name="Int. J. Syst. Evol. Microbiol.">
        <title>Complete genome sequence of Corynebacterium casei LMG S-19264T (=DSM 44701T), isolated from a smear-ripened cheese.</title>
        <authorList>
            <consortium name="US DOE Joint Genome Institute (JGI-PGF)"/>
            <person name="Walter F."/>
            <person name="Albersmeier A."/>
            <person name="Kalinowski J."/>
            <person name="Ruckert C."/>
        </authorList>
    </citation>
    <scope>NUCLEOTIDE SEQUENCE</scope>
    <source>
        <strain evidence="4">JCM 3302</strain>
    </source>
</reference>
<dbReference type="Proteomes" id="UP000641386">
    <property type="component" value="Unassembled WGS sequence"/>
</dbReference>
<gene>
    <name evidence="4" type="ORF">GCM10014715_11140</name>
</gene>
<feature type="domain" description="HTH tetR-type" evidence="3">
    <location>
        <begin position="13"/>
        <end position="73"/>
    </location>
</feature>
<dbReference type="InterPro" id="IPR009057">
    <property type="entry name" value="Homeodomain-like_sf"/>
</dbReference>
<sequence>MSAERPARRRDSARTRELLVKAAGELLAERGFERTTVRDIGERAGVDQALIARYFGGKTQLFIAVLHAETGDDVPLDLLHTERLQELFERVGRRGPGPVFQAAVQRPHDAAVESASREQLQVRMVAPLKEAFAEQGLDRPQLRAEVATAALIGVLMGRSAGALEELAAADPQELLPLVQRLLSH</sequence>
<proteinExistence type="predicted"/>
<dbReference type="EMBL" id="BNBC01000003">
    <property type="protein sequence ID" value="GHE59590.1"/>
    <property type="molecule type" value="Genomic_DNA"/>
</dbReference>
<organism evidence="4 5">
    <name type="scientific">Streptomyces spiralis</name>
    <dbReference type="NCBI Taxonomy" id="66376"/>
    <lineage>
        <taxon>Bacteria</taxon>
        <taxon>Bacillati</taxon>
        <taxon>Actinomycetota</taxon>
        <taxon>Actinomycetes</taxon>
        <taxon>Kitasatosporales</taxon>
        <taxon>Streptomycetaceae</taxon>
        <taxon>Streptomyces</taxon>
    </lineage>
</organism>
<dbReference type="PANTHER" id="PTHR30055:SF235">
    <property type="entry name" value="TRANSCRIPTIONAL REGULATORY PROTEIN"/>
    <property type="match status" value="1"/>
</dbReference>
<evidence type="ECO:0000313" key="5">
    <source>
        <dbReference type="Proteomes" id="UP000641386"/>
    </source>
</evidence>
<reference evidence="4" key="2">
    <citation type="submission" date="2020-09" db="EMBL/GenBank/DDBJ databases">
        <authorList>
            <person name="Sun Q."/>
            <person name="Ohkuma M."/>
        </authorList>
    </citation>
    <scope>NUCLEOTIDE SEQUENCE</scope>
    <source>
        <strain evidence="4">JCM 3302</strain>
    </source>
</reference>
<accession>A0A918ZLK2</accession>
<dbReference type="Gene3D" id="1.10.357.10">
    <property type="entry name" value="Tetracycline Repressor, domain 2"/>
    <property type="match status" value="1"/>
</dbReference>
<name>A0A918ZLK2_9ACTN</name>
<evidence type="ECO:0000256" key="1">
    <source>
        <dbReference type="ARBA" id="ARBA00023125"/>
    </source>
</evidence>